<comment type="caution">
    <text evidence="5">The sequence shown here is derived from an EMBL/GenBank/DDBJ whole genome shotgun (WGS) entry which is preliminary data.</text>
</comment>
<dbReference type="GO" id="GO:0000156">
    <property type="term" value="F:phosphorelay response regulator activity"/>
    <property type="evidence" value="ECO:0007669"/>
    <property type="project" value="InterPro"/>
</dbReference>
<organism evidence="5 7">
    <name type="scientific">Leptospira perolatii</name>
    <dbReference type="NCBI Taxonomy" id="2023191"/>
    <lineage>
        <taxon>Bacteria</taxon>
        <taxon>Pseudomonadati</taxon>
        <taxon>Spirochaetota</taxon>
        <taxon>Spirochaetia</taxon>
        <taxon>Leptospirales</taxon>
        <taxon>Leptospiraceae</taxon>
        <taxon>Leptospira</taxon>
    </lineage>
</organism>
<evidence type="ECO:0000313" key="5">
    <source>
        <dbReference type="EMBL" id="PJZ73095.1"/>
    </source>
</evidence>
<dbReference type="AlphaFoldDB" id="A0A2M9ZM60"/>
<dbReference type="Gene3D" id="2.40.50.1020">
    <property type="entry name" value="LytTr DNA-binding domain"/>
    <property type="match status" value="1"/>
</dbReference>
<name>A0A2M9ZM60_9LEPT</name>
<dbReference type="InterPro" id="IPR001789">
    <property type="entry name" value="Sig_transdc_resp-reg_receiver"/>
</dbReference>
<proteinExistence type="predicted"/>
<dbReference type="OrthoDB" id="9809318at2"/>
<keyword evidence="5" id="KW-0238">DNA-binding</keyword>
<sequence length="242" mass="27394">MRILIVEDDPLTAHCLEILSKESLGGKIQSIKSLGTLLAAECYLEENPVDLVFLDINLQGKTGFRLLESSVRNSFQTVVVSSERDNAVRAFDYSALDFLPKPITRDRFQTAIDKFLSVPQAAFVPRAIPLKKDEGIDLIEPDKILYARSERNYAQLFTKDGKVERIRKTLDQLHRELESHGFYRPHRSYLVRLNEVKKILFKGPSSYKLLLPGDHSVPVSRSQASKLLSIFKNQDGKVLGPP</sequence>
<dbReference type="InterPro" id="IPR046947">
    <property type="entry name" value="LytR-like"/>
</dbReference>
<dbReference type="Pfam" id="PF04397">
    <property type="entry name" value="LytTR"/>
    <property type="match status" value="1"/>
</dbReference>
<evidence type="ECO:0000313" key="6">
    <source>
        <dbReference type="Proteomes" id="UP000231962"/>
    </source>
</evidence>
<dbReference type="Gene3D" id="3.40.50.2300">
    <property type="match status" value="1"/>
</dbReference>
<feature type="domain" description="Response regulatory" evidence="2">
    <location>
        <begin position="2"/>
        <end position="116"/>
    </location>
</feature>
<evidence type="ECO:0000259" key="2">
    <source>
        <dbReference type="PROSITE" id="PS50110"/>
    </source>
</evidence>
<keyword evidence="6" id="KW-1185">Reference proteome</keyword>
<dbReference type="SUPFAM" id="SSF52172">
    <property type="entry name" value="CheY-like"/>
    <property type="match status" value="1"/>
</dbReference>
<dbReference type="GO" id="GO:0003677">
    <property type="term" value="F:DNA binding"/>
    <property type="evidence" value="ECO:0007669"/>
    <property type="project" value="UniProtKB-KW"/>
</dbReference>
<dbReference type="Pfam" id="PF00072">
    <property type="entry name" value="Response_reg"/>
    <property type="match status" value="1"/>
</dbReference>
<reference evidence="6 7" key="1">
    <citation type="submission" date="2017-07" db="EMBL/GenBank/DDBJ databases">
        <title>Leptospira spp. isolated from tropical soils.</title>
        <authorList>
            <person name="Thibeaux R."/>
            <person name="Iraola G."/>
            <person name="Ferres I."/>
            <person name="Bierque E."/>
            <person name="Girault D."/>
            <person name="Soupe-Gilbert M.-E."/>
            <person name="Picardeau M."/>
            <person name="Goarant C."/>
        </authorList>
    </citation>
    <scope>NUCLEOTIDE SEQUENCE [LARGE SCALE GENOMIC DNA]</scope>
    <source>
        <strain evidence="5 7">FH1-B-B1</strain>
        <strain evidence="4 6">FH1-B-C1</strain>
    </source>
</reference>
<dbReference type="InterPro" id="IPR011006">
    <property type="entry name" value="CheY-like_superfamily"/>
</dbReference>
<keyword evidence="1" id="KW-0597">Phosphoprotein</keyword>
<accession>A0A2M9ZM60</accession>
<gene>
    <name evidence="4" type="ORF">CH360_12855</name>
    <name evidence="5" type="ORF">CH373_11410</name>
</gene>
<dbReference type="SMART" id="SM00448">
    <property type="entry name" value="REC"/>
    <property type="match status" value="1"/>
</dbReference>
<protein>
    <submittedName>
        <fullName evidence="5">DNA-binding response regulator</fullName>
    </submittedName>
</protein>
<dbReference type="PANTHER" id="PTHR37299:SF1">
    <property type="entry name" value="STAGE 0 SPORULATION PROTEIN A HOMOLOG"/>
    <property type="match status" value="1"/>
</dbReference>
<dbReference type="PROSITE" id="PS50930">
    <property type="entry name" value="HTH_LYTTR"/>
    <property type="match status" value="1"/>
</dbReference>
<feature type="modified residue" description="4-aspartylphosphate" evidence="1">
    <location>
        <position position="55"/>
    </location>
</feature>
<evidence type="ECO:0000313" key="4">
    <source>
        <dbReference type="EMBL" id="PJZ69161.1"/>
    </source>
</evidence>
<dbReference type="EMBL" id="NPDY01000012">
    <property type="protein sequence ID" value="PJZ69161.1"/>
    <property type="molecule type" value="Genomic_DNA"/>
</dbReference>
<evidence type="ECO:0000313" key="7">
    <source>
        <dbReference type="Proteomes" id="UP000231990"/>
    </source>
</evidence>
<dbReference type="Proteomes" id="UP000231962">
    <property type="component" value="Unassembled WGS sequence"/>
</dbReference>
<dbReference type="RefSeq" id="WP_100714449.1">
    <property type="nucleotide sequence ID" value="NZ_NPDY01000012.1"/>
</dbReference>
<feature type="domain" description="HTH LytTR-type" evidence="3">
    <location>
        <begin position="128"/>
        <end position="233"/>
    </location>
</feature>
<dbReference type="PANTHER" id="PTHR37299">
    <property type="entry name" value="TRANSCRIPTIONAL REGULATOR-RELATED"/>
    <property type="match status" value="1"/>
</dbReference>
<evidence type="ECO:0000259" key="3">
    <source>
        <dbReference type="PROSITE" id="PS50930"/>
    </source>
</evidence>
<dbReference type="InterPro" id="IPR007492">
    <property type="entry name" value="LytTR_DNA-bd_dom"/>
</dbReference>
<dbReference type="EMBL" id="NPDZ01000006">
    <property type="protein sequence ID" value="PJZ73095.1"/>
    <property type="molecule type" value="Genomic_DNA"/>
</dbReference>
<evidence type="ECO:0000256" key="1">
    <source>
        <dbReference type="PROSITE-ProRule" id="PRU00169"/>
    </source>
</evidence>
<dbReference type="Proteomes" id="UP000231990">
    <property type="component" value="Unassembled WGS sequence"/>
</dbReference>
<dbReference type="SMART" id="SM00850">
    <property type="entry name" value="LytTR"/>
    <property type="match status" value="1"/>
</dbReference>
<dbReference type="PROSITE" id="PS50110">
    <property type="entry name" value="RESPONSE_REGULATORY"/>
    <property type="match status" value="1"/>
</dbReference>